<keyword evidence="6" id="KW-1133">Transmembrane helix</keyword>
<dbReference type="Gramene" id="OE9A080622T1">
    <property type="protein sequence ID" value="OE9A080622C1"/>
    <property type="gene ID" value="OE9A080622"/>
</dbReference>
<gene>
    <name evidence="7" type="ORF">OLEA9_A080622</name>
</gene>
<evidence type="ECO:0000256" key="4">
    <source>
        <dbReference type="RuleBase" id="RU004335"/>
    </source>
</evidence>
<keyword evidence="8" id="KW-1185">Reference proteome</keyword>
<dbReference type="EMBL" id="CACTIH010000016">
    <property type="protein sequence ID" value="CAA2934578.1"/>
    <property type="molecule type" value="Genomic_DNA"/>
</dbReference>
<dbReference type="OrthoDB" id="1293114at2759"/>
<reference evidence="7 8" key="1">
    <citation type="submission" date="2019-12" db="EMBL/GenBank/DDBJ databases">
        <authorList>
            <person name="Alioto T."/>
            <person name="Alioto T."/>
            <person name="Gomez Garrido J."/>
        </authorList>
    </citation>
    <scope>NUCLEOTIDE SEQUENCE [LARGE SCALE GENOMIC DNA]</scope>
</reference>
<dbReference type="Pfam" id="PF00332">
    <property type="entry name" value="Glyco_hydro_17"/>
    <property type="match status" value="1"/>
</dbReference>
<evidence type="ECO:0000313" key="7">
    <source>
        <dbReference type="EMBL" id="CAA2934578.1"/>
    </source>
</evidence>
<comment type="similarity">
    <text evidence="1 4">Belongs to the glycosyl hydrolase 17 family.</text>
</comment>
<evidence type="ECO:0000256" key="3">
    <source>
        <dbReference type="ARBA" id="ARBA00023295"/>
    </source>
</evidence>
<evidence type="ECO:0000313" key="8">
    <source>
        <dbReference type="Proteomes" id="UP000594638"/>
    </source>
</evidence>
<keyword evidence="2 5" id="KW-0378">Hydrolase</keyword>
<dbReference type="GO" id="GO:0004553">
    <property type="term" value="F:hydrolase activity, hydrolyzing O-glycosyl compounds"/>
    <property type="evidence" value="ECO:0007669"/>
    <property type="project" value="InterPro"/>
</dbReference>
<keyword evidence="6" id="KW-0472">Membrane</keyword>
<evidence type="ECO:0000256" key="5">
    <source>
        <dbReference type="RuleBase" id="RU004336"/>
    </source>
</evidence>
<dbReference type="PANTHER" id="PTHR32227">
    <property type="entry name" value="GLUCAN ENDO-1,3-BETA-GLUCOSIDASE BG1-RELATED-RELATED"/>
    <property type="match status" value="1"/>
</dbReference>
<dbReference type="InterPro" id="IPR044965">
    <property type="entry name" value="Glyco_hydro_17_plant"/>
</dbReference>
<organism evidence="7 8">
    <name type="scientific">Olea europaea subsp. europaea</name>
    <dbReference type="NCBI Taxonomy" id="158383"/>
    <lineage>
        <taxon>Eukaryota</taxon>
        <taxon>Viridiplantae</taxon>
        <taxon>Streptophyta</taxon>
        <taxon>Embryophyta</taxon>
        <taxon>Tracheophyta</taxon>
        <taxon>Spermatophyta</taxon>
        <taxon>Magnoliopsida</taxon>
        <taxon>eudicotyledons</taxon>
        <taxon>Gunneridae</taxon>
        <taxon>Pentapetalae</taxon>
        <taxon>asterids</taxon>
        <taxon>lamiids</taxon>
        <taxon>Lamiales</taxon>
        <taxon>Oleaceae</taxon>
        <taxon>Oleeae</taxon>
        <taxon>Olea</taxon>
    </lineage>
</organism>
<dbReference type="PROSITE" id="PS00587">
    <property type="entry name" value="GLYCOSYL_HYDROL_F17"/>
    <property type="match status" value="1"/>
</dbReference>
<evidence type="ECO:0000256" key="6">
    <source>
        <dbReference type="SAM" id="Phobius"/>
    </source>
</evidence>
<evidence type="ECO:0000256" key="1">
    <source>
        <dbReference type="ARBA" id="ARBA00008773"/>
    </source>
</evidence>
<dbReference type="Proteomes" id="UP000594638">
    <property type="component" value="Unassembled WGS sequence"/>
</dbReference>
<evidence type="ECO:0000256" key="2">
    <source>
        <dbReference type="ARBA" id="ARBA00022801"/>
    </source>
</evidence>
<dbReference type="Gene3D" id="3.20.20.80">
    <property type="entry name" value="Glycosidases"/>
    <property type="match status" value="1"/>
</dbReference>
<dbReference type="SUPFAM" id="SSF51445">
    <property type="entry name" value="(Trans)glycosidases"/>
    <property type="match status" value="1"/>
</dbReference>
<dbReference type="AlphaFoldDB" id="A0A8S0PB87"/>
<comment type="caution">
    <text evidence="7">The sequence shown here is derived from an EMBL/GenBank/DDBJ whole genome shotgun (WGS) entry which is preliminary data.</text>
</comment>
<protein>
    <submittedName>
        <fullName evidence="7">Glucan endo-1,3-beta-glucosidase</fullName>
    </submittedName>
</protein>
<keyword evidence="3 5" id="KW-0326">Glycosidase</keyword>
<accession>A0A8S0PB87</accession>
<sequence length="148" mass="16825">MKIFDMMVDAVIATMADLGQENIPVIVTETGWPNEAESDATGNYAKMYLKGLLTHLSLRSGMGTPLKKEGVAEAYVYQLFDEIDLKKSSNRNGTSISRSRWGRQKWGIMHLNMTLKYGPYRIDFQFAKGFLELVIALFICFMCCMFLE</sequence>
<dbReference type="InterPro" id="IPR017853">
    <property type="entry name" value="GH"/>
</dbReference>
<name>A0A8S0PB87_OLEEU</name>
<proteinExistence type="inferred from homology"/>
<keyword evidence="6" id="KW-0812">Transmembrane</keyword>
<dbReference type="GO" id="GO:0005975">
    <property type="term" value="P:carbohydrate metabolic process"/>
    <property type="evidence" value="ECO:0007669"/>
    <property type="project" value="InterPro"/>
</dbReference>
<feature type="transmembrane region" description="Helical" evidence="6">
    <location>
        <begin position="129"/>
        <end position="147"/>
    </location>
</feature>
<dbReference type="InterPro" id="IPR000490">
    <property type="entry name" value="Glyco_hydro_17"/>
</dbReference>